<evidence type="ECO:0000313" key="1">
    <source>
        <dbReference type="EMBL" id="KAJ2974686.1"/>
    </source>
</evidence>
<name>A0ACC1N755_9HYPO</name>
<organism evidence="1 2">
    <name type="scientific">Zarea fungicola</name>
    <dbReference type="NCBI Taxonomy" id="93591"/>
    <lineage>
        <taxon>Eukaryota</taxon>
        <taxon>Fungi</taxon>
        <taxon>Dikarya</taxon>
        <taxon>Ascomycota</taxon>
        <taxon>Pezizomycotina</taxon>
        <taxon>Sordariomycetes</taxon>
        <taxon>Hypocreomycetidae</taxon>
        <taxon>Hypocreales</taxon>
        <taxon>Cordycipitaceae</taxon>
        <taxon>Zarea</taxon>
    </lineage>
</organism>
<keyword evidence="2" id="KW-1185">Reference proteome</keyword>
<evidence type="ECO:0000313" key="2">
    <source>
        <dbReference type="Proteomes" id="UP001143910"/>
    </source>
</evidence>
<protein>
    <submittedName>
        <fullName evidence="1">Uncharacterized protein</fullName>
    </submittedName>
</protein>
<accession>A0ACC1N755</accession>
<dbReference type="EMBL" id="JANJQO010000798">
    <property type="protein sequence ID" value="KAJ2974686.1"/>
    <property type="molecule type" value="Genomic_DNA"/>
</dbReference>
<sequence>MKIPITFWALLVVSTVQGFGLHNHKEHHSILHETGKRELLQDIIRWDQNSLFIRDERAVMISGEFHPFRLPVPSLYLDVFQKIRAMGFNMVSFYVDWALLEGKRGEFRAEGIFSLEPFFEAATKAGIYLLARPGPYINAEVSGGGYPCWLQRIKGILRTDAQNYLKATEIYMSNIGAIIAKAQITSGGPVILFQPENEYSGAYMTPFTNKKYMQHVIDQARRSGIVVPLINNDAYPGGTGAPGSGQGAADIYGFDSYPLGFDCANPDVWPTNNLPKNLYKTHVKLSPTTPFSIVEFQGGSYDSFGGYGFDQCYKLVNHEFSRVFNKNNFAAGVKIFNIYMSIREDRYIDREKYSEMKLEAQFMRVTPSYLQATPGEATTRTYSNNLDITITPLLSNSTGSFFVVRHAYYQSQDSASYTAMLPTSEGTLSIPQLGGRLTLSGRDSKFHVTDYAIGNHTLLYCTAEILTWQMVGRKTVVIIDSNMSYEQRNGSFIVQFTASPIRQSIHLGNLSVFMLDRNSAYNYWVPVLAKNGSAYGSSVMNPESIIVNGGYLVRSASIHGNMVLVNADFNQTTPMEIIAMPECASNLYINGQQVAFQRTEDGTWLSTPELSFPIISLPDLKSLDWHGIDSLPEIKSNYNDSRWTKANYNYTTNPKGTPLLTPTSLYGSNYGFNTGSLVYRGYFCATGDEDRLNLTISGGNAYAASAWINQTFIGSFVGDPDRESMTFEHTIPKLQSGKSYILTVVVDSNGLNENLFPGSDSMKTPRGIIHYKLHSTSNKRPTDITNCKIAGNLGGEDYMDKFRGPLNEGGLFFERSGYHQPSPPMDCFTSASPFSGTKRAGITYYTAKFDLDLPADQYDIPISFSFGGNTKAARYRAPLYVNGFQYGKYISNIGPQTEFPVPEGILNYNGENWLGLSIWALDASGAKVPELSLKNRAPVLTSRERVQFVNSPAYRRRDGAF</sequence>
<comment type="caution">
    <text evidence="1">The sequence shown here is derived from an EMBL/GenBank/DDBJ whole genome shotgun (WGS) entry which is preliminary data.</text>
</comment>
<proteinExistence type="predicted"/>
<gene>
    <name evidence="1" type="ORF">NQ176_g5927</name>
</gene>
<dbReference type="Proteomes" id="UP001143910">
    <property type="component" value="Unassembled WGS sequence"/>
</dbReference>
<reference evidence="1" key="1">
    <citation type="submission" date="2022-08" db="EMBL/GenBank/DDBJ databases">
        <title>Genome Sequence of Lecanicillium fungicola.</title>
        <authorList>
            <person name="Buettner E."/>
        </authorList>
    </citation>
    <scope>NUCLEOTIDE SEQUENCE</scope>
    <source>
        <strain evidence="1">Babe33</strain>
    </source>
</reference>